<dbReference type="Gene3D" id="1.10.10.10">
    <property type="entry name" value="Winged helix-like DNA-binding domain superfamily/Winged helix DNA-binding domain"/>
    <property type="match status" value="1"/>
</dbReference>
<keyword evidence="4" id="KW-0804">Transcription</keyword>
<dbReference type="SUPFAM" id="SSF53850">
    <property type="entry name" value="Periplasmic binding protein-like II"/>
    <property type="match status" value="1"/>
</dbReference>
<keyword evidence="7" id="KW-1185">Reference proteome</keyword>
<dbReference type="RefSeq" id="WP_122922858.1">
    <property type="nucleotide sequence ID" value="NZ_RHHU01000003.1"/>
</dbReference>
<comment type="caution">
    <text evidence="6">The sequence shown here is derived from an EMBL/GenBank/DDBJ whole genome shotgun (WGS) entry which is preliminary data.</text>
</comment>
<dbReference type="Gene3D" id="3.40.190.290">
    <property type="match status" value="1"/>
</dbReference>
<dbReference type="Pfam" id="PF00126">
    <property type="entry name" value="HTH_1"/>
    <property type="match status" value="1"/>
</dbReference>
<gene>
    <name evidence="6" type="ORF">EDM59_06545</name>
</gene>
<dbReference type="InterPro" id="IPR000847">
    <property type="entry name" value="LysR_HTH_N"/>
</dbReference>
<dbReference type="InterPro" id="IPR005119">
    <property type="entry name" value="LysR_subst-bd"/>
</dbReference>
<dbReference type="Pfam" id="PF03466">
    <property type="entry name" value="LysR_substrate"/>
    <property type="match status" value="1"/>
</dbReference>
<dbReference type="PRINTS" id="PR00039">
    <property type="entry name" value="HTHLYSR"/>
</dbReference>
<evidence type="ECO:0000256" key="2">
    <source>
        <dbReference type="ARBA" id="ARBA00023015"/>
    </source>
</evidence>
<dbReference type="FunFam" id="1.10.10.10:FF:000001">
    <property type="entry name" value="LysR family transcriptional regulator"/>
    <property type="match status" value="1"/>
</dbReference>
<dbReference type="EMBL" id="RHHU01000003">
    <property type="protein sequence ID" value="RNB88761.1"/>
    <property type="molecule type" value="Genomic_DNA"/>
</dbReference>
<evidence type="ECO:0000256" key="1">
    <source>
        <dbReference type="ARBA" id="ARBA00009437"/>
    </source>
</evidence>
<proteinExistence type="inferred from homology"/>
<dbReference type="PANTHER" id="PTHR30346">
    <property type="entry name" value="TRANSCRIPTIONAL DUAL REGULATOR HCAR-RELATED"/>
    <property type="match status" value="1"/>
</dbReference>
<evidence type="ECO:0000259" key="5">
    <source>
        <dbReference type="PROSITE" id="PS50931"/>
    </source>
</evidence>
<protein>
    <submittedName>
        <fullName evidence="6">LysR family transcriptional regulator</fullName>
    </submittedName>
</protein>
<dbReference type="GO" id="GO:0003677">
    <property type="term" value="F:DNA binding"/>
    <property type="evidence" value="ECO:0007669"/>
    <property type="project" value="UniProtKB-KW"/>
</dbReference>
<keyword evidence="2" id="KW-0805">Transcription regulation</keyword>
<accession>A0A3M8DMM6</accession>
<dbReference type="GO" id="GO:0032993">
    <property type="term" value="C:protein-DNA complex"/>
    <property type="evidence" value="ECO:0007669"/>
    <property type="project" value="TreeGrafter"/>
</dbReference>
<dbReference type="InterPro" id="IPR036388">
    <property type="entry name" value="WH-like_DNA-bd_sf"/>
</dbReference>
<name>A0A3M8DMM6_9BACL</name>
<comment type="similarity">
    <text evidence="1">Belongs to the LysR transcriptional regulatory family.</text>
</comment>
<evidence type="ECO:0000313" key="7">
    <source>
        <dbReference type="Proteomes" id="UP000269573"/>
    </source>
</evidence>
<evidence type="ECO:0000313" key="6">
    <source>
        <dbReference type="EMBL" id="RNB88761.1"/>
    </source>
</evidence>
<dbReference type="InterPro" id="IPR036390">
    <property type="entry name" value="WH_DNA-bd_sf"/>
</dbReference>
<feature type="domain" description="HTH lysR-type" evidence="5">
    <location>
        <begin position="1"/>
        <end position="58"/>
    </location>
</feature>
<reference evidence="6 7" key="1">
    <citation type="submission" date="2018-10" db="EMBL/GenBank/DDBJ databases">
        <title>Phylogenomics of Brevibacillus.</title>
        <authorList>
            <person name="Dunlap C."/>
        </authorList>
    </citation>
    <scope>NUCLEOTIDE SEQUENCE [LARGE SCALE GENOMIC DNA]</scope>
    <source>
        <strain evidence="6 7">JCM 15774</strain>
    </source>
</reference>
<dbReference type="GO" id="GO:0003700">
    <property type="term" value="F:DNA-binding transcription factor activity"/>
    <property type="evidence" value="ECO:0007669"/>
    <property type="project" value="InterPro"/>
</dbReference>
<dbReference type="PROSITE" id="PS50931">
    <property type="entry name" value="HTH_LYSR"/>
    <property type="match status" value="1"/>
</dbReference>
<organism evidence="6 7">
    <name type="scientific">Brevibacillus nitrificans</name>
    <dbReference type="NCBI Taxonomy" id="651560"/>
    <lineage>
        <taxon>Bacteria</taxon>
        <taxon>Bacillati</taxon>
        <taxon>Bacillota</taxon>
        <taxon>Bacilli</taxon>
        <taxon>Bacillales</taxon>
        <taxon>Paenibacillaceae</taxon>
        <taxon>Brevibacillus</taxon>
    </lineage>
</organism>
<evidence type="ECO:0000256" key="3">
    <source>
        <dbReference type="ARBA" id="ARBA00023125"/>
    </source>
</evidence>
<dbReference type="PANTHER" id="PTHR30346:SF28">
    <property type="entry name" value="HTH-TYPE TRANSCRIPTIONAL REGULATOR CYNR"/>
    <property type="match status" value="1"/>
</dbReference>
<dbReference type="AlphaFoldDB" id="A0A3M8DMM6"/>
<sequence>MELLQLMYFQVVARTEHMTRAAEELHIAQPSLSKTIARLEETLGVPLFDRQKRGIKLNQFGKAFLERVDRAFEELEEGKRVVADMAGLERGSITLGATTTRLLPKLFSEFLTSHPHVSFKLLNLSSMEVLAKLESGEIDLCISTPPIRKPGITCEPIMREEILLAVSPSHPLAKRQSIHLREVANEPMISLTTDYSLREITDDFCRQAGFTPNIAFESTDPEVIYGLVKAGLGHALIPSYWQAENRMESLVYLPIDQPSCHRTIGLSWVESRYMPIATRHFRDFVIHYFSS</sequence>
<evidence type="ECO:0000256" key="4">
    <source>
        <dbReference type="ARBA" id="ARBA00023163"/>
    </source>
</evidence>
<dbReference type="Proteomes" id="UP000269573">
    <property type="component" value="Unassembled WGS sequence"/>
</dbReference>
<dbReference type="SUPFAM" id="SSF46785">
    <property type="entry name" value="Winged helix' DNA-binding domain"/>
    <property type="match status" value="1"/>
</dbReference>
<keyword evidence="3" id="KW-0238">DNA-binding</keyword>